<keyword evidence="4" id="KW-1185">Reference proteome</keyword>
<sequence length="372" mass="43002">MKIGAVISEKRKVQGITQQKLADFMGVSKASVSKWETEQTYPDITLLPLLATFFDISVDELIGYETQLSKSEITRFYQKFKEEFTDQPTEETFASIQRLIKKYYSCYPLVLQMATLLLNHLDLLPDADNPDKMMLYMKEIKELFLHVRENSDDPDQVQQAIVLAAYCALSQNNSDEVLEIIGRKDTPVLLPPESLIAAALRMQGKSEEALEVMQSALFQYLTIMTNLLCNIVPLGEEASQTDEVIRRTTKLIEIFDMEHLQCVQCLNFYTVACSHYAMKEKKEDTFIYLEKLVQLLKRGPITQIFKGDNFFNKIDKWIQTLDSGGQMPRNTALVEEQLRTFIVNFEGFTQWKTDERYIELVNQIHLPKEELK</sequence>
<dbReference type="Gene3D" id="1.10.260.40">
    <property type="entry name" value="lambda repressor-like DNA-binding domains"/>
    <property type="match status" value="1"/>
</dbReference>
<evidence type="ECO:0000313" key="3">
    <source>
        <dbReference type="EMBL" id="EOL42396.1"/>
    </source>
</evidence>
<dbReference type="PANTHER" id="PTHR46558">
    <property type="entry name" value="TRACRIPTIONAL REGULATORY PROTEIN-RELATED-RELATED"/>
    <property type="match status" value="1"/>
</dbReference>
<dbReference type="HOGENOM" id="CLU_056925_1_0_9"/>
<reference evidence="3 4" key="1">
    <citation type="submission" date="2013-02" db="EMBL/GenBank/DDBJ databases">
        <title>The Genome Sequence of Enterococcus phoeniculicola BAA-412.</title>
        <authorList>
            <consortium name="The Broad Institute Genome Sequencing Platform"/>
            <consortium name="The Broad Institute Genome Sequencing Center for Infectious Disease"/>
            <person name="Earl A.M."/>
            <person name="Gilmore M.S."/>
            <person name="Lebreton F."/>
            <person name="Walker B."/>
            <person name="Young S.K."/>
            <person name="Zeng Q."/>
            <person name="Gargeya S."/>
            <person name="Fitzgerald M."/>
            <person name="Haas B."/>
            <person name="Abouelleil A."/>
            <person name="Alvarado L."/>
            <person name="Arachchi H.M."/>
            <person name="Berlin A.M."/>
            <person name="Chapman S.B."/>
            <person name="Dewar J."/>
            <person name="Goldberg J."/>
            <person name="Griggs A."/>
            <person name="Gujja S."/>
            <person name="Hansen M."/>
            <person name="Howarth C."/>
            <person name="Imamovic A."/>
            <person name="Larimer J."/>
            <person name="McCowan C."/>
            <person name="Murphy C."/>
            <person name="Neiman D."/>
            <person name="Pearson M."/>
            <person name="Priest M."/>
            <person name="Roberts A."/>
            <person name="Saif S."/>
            <person name="Shea T."/>
            <person name="Sisk P."/>
            <person name="Sykes S."/>
            <person name="Wortman J."/>
            <person name="Nusbaum C."/>
            <person name="Birren B."/>
        </authorList>
    </citation>
    <scope>NUCLEOTIDE SEQUENCE [LARGE SCALE GENOMIC DNA]</scope>
    <source>
        <strain evidence="3 4">ATCC BAA-412</strain>
    </source>
</reference>
<evidence type="ECO:0000256" key="1">
    <source>
        <dbReference type="ARBA" id="ARBA00023125"/>
    </source>
</evidence>
<dbReference type="Proteomes" id="UP000013785">
    <property type="component" value="Unassembled WGS sequence"/>
</dbReference>
<comment type="caution">
    <text evidence="3">The sequence shown here is derived from an EMBL/GenBank/DDBJ whole genome shotgun (WGS) entry which is preliminary data.</text>
</comment>
<dbReference type="Pfam" id="PF01381">
    <property type="entry name" value="HTH_3"/>
    <property type="match status" value="1"/>
</dbReference>
<organism evidence="3 4">
    <name type="scientific">Enterococcus phoeniculicola ATCC BAA-412</name>
    <dbReference type="NCBI Taxonomy" id="1158610"/>
    <lineage>
        <taxon>Bacteria</taxon>
        <taxon>Bacillati</taxon>
        <taxon>Bacillota</taxon>
        <taxon>Bacilli</taxon>
        <taxon>Lactobacillales</taxon>
        <taxon>Enterococcaceae</taxon>
        <taxon>Enterococcus</taxon>
    </lineage>
</organism>
<keyword evidence="1" id="KW-0238">DNA-binding</keyword>
<dbReference type="PANTHER" id="PTHR46558:SF11">
    <property type="entry name" value="HTH-TYPE TRANSCRIPTIONAL REGULATOR XRE"/>
    <property type="match status" value="1"/>
</dbReference>
<dbReference type="CDD" id="cd00093">
    <property type="entry name" value="HTH_XRE"/>
    <property type="match status" value="1"/>
</dbReference>
<dbReference type="PATRIC" id="fig|1158610.3.peg.2730"/>
<evidence type="ECO:0000259" key="2">
    <source>
        <dbReference type="PROSITE" id="PS50943"/>
    </source>
</evidence>
<dbReference type="RefSeq" id="WP_010769383.1">
    <property type="nucleotide sequence ID" value="NZ_ASWE01000001.1"/>
</dbReference>
<accession>R3W4E4</accession>
<evidence type="ECO:0000313" key="4">
    <source>
        <dbReference type="Proteomes" id="UP000013785"/>
    </source>
</evidence>
<dbReference type="AlphaFoldDB" id="R3W4E4"/>
<protein>
    <recommendedName>
        <fullName evidence="2">HTH cro/C1-type domain-containing protein</fullName>
    </recommendedName>
</protein>
<dbReference type="PROSITE" id="PS50943">
    <property type="entry name" value="HTH_CROC1"/>
    <property type="match status" value="1"/>
</dbReference>
<name>R3W4E4_9ENTE</name>
<dbReference type="InterPro" id="IPR010982">
    <property type="entry name" value="Lambda_DNA-bd_dom_sf"/>
</dbReference>
<dbReference type="OrthoDB" id="9812495at2"/>
<proteinExistence type="predicted"/>
<gene>
    <name evidence="3" type="ORF">UC3_02748</name>
</gene>
<dbReference type="GO" id="GO:0003677">
    <property type="term" value="F:DNA binding"/>
    <property type="evidence" value="ECO:0007669"/>
    <property type="project" value="UniProtKB-KW"/>
</dbReference>
<dbReference type="InterPro" id="IPR001387">
    <property type="entry name" value="Cro/C1-type_HTH"/>
</dbReference>
<dbReference type="STRING" id="154621.RV11_GL001944"/>
<feature type="domain" description="HTH cro/C1-type" evidence="2">
    <location>
        <begin position="7"/>
        <end position="61"/>
    </location>
</feature>
<dbReference type="SUPFAM" id="SSF47413">
    <property type="entry name" value="lambda repressor-like DNA-binding domains"/>
    <property type="match status" value="1"/>
</dbReference>
<dbReference type="EMBL" id="AJAT01000017">
    <property type="protein sequence ID" value="EOL42396.1"/>
    <property type="molecule type" value="Genomic_DNA"/>
</dbReference>
<dbReference type="SMART" id="SM00530">
    <property type="entry name" value="HTH_XRE"/>
    <property type="match status" value="1"/>
</dbReference>
<dbReference type="eggNOG" id="COG1476">
    <property type="taxonomic scope" value="Bacteria"/>
</dbReference>